<keyword evidence="2" id="KW-1185">Reference proteome</keyword>
<proteinExistence type="predicted"/>
<dbReference type="KEGG" id="lpav:PLANPX_1444"/>
<evidence type="ECO:0000313" key="2">
    <source>
        <dbReference type="Proteomes" id="UP000326837"/>
    </source>
</evidence>
<accession>A0A5K7X7L6</accession>
<dbReference type="Proteomes" id="UP000326837">
    <property type="component" value="Chromosome"/>
</dbReference>
<organism evidence="1 2">
    <name type="scientific">Lacipirellula parvula</name>
    <dbReference type="NCBI Taxonomy" id="2650471"/>
    <lineage>
        <taxon>Bacteria</taxon>
        <taxon>Pseudomonadati</taxon>
        <taxon>Planctomycetota</taxon>
        <taxon>Planctomycetia</taxon>
        <taxon>Pirellulales</taxon>
        <taxon>Lacipirellulaceae</taxon>
        <taxon>Lacipirellula</taxon>
    </lineage>
</organism>
<reference evidence="2" key="1">
    <citation type="submission" date="2019-10" db="EMBL/GenBank/DDBJ databases">
        <title>Lacipirellula parvula gen. nov., sp. nov., representing a lineage of planctomycetes widespread in freshwater anoxic habitats, and description of the family Lacipirellulaceae.</title>
        <authorList>
            <person name="Dedysh S.N."/>
            <person name="Kulichevskaya I.S."/>
            <person name="Beletsky A.V."/>
            <person name="Rakitin A.L."/>
            <person name="Mardanov A.V."/>
            <person name="Ivanova A.A."/>
            <person name="Saltykova V.X."/>
            <person name="Rijpstra W.I.C."/>
            <person name="Sinninghe Damste J.S."/>
            <person name="Ravin N.V."/>
        </authorList>
    </citation>
    <scope>NUCLEOTIDE SEQUENCE [LARGE SCALE GENOMIC DNA]</scope>
    <source>
        <strain evidence="2">PX69</strain>
    </source>
</reference>
<protein>
    <submittedName>
        <fullName evidence="1">Uncharacterized protein</fullName>
    </submittedName>
</protein>
<gene>
    <name evidence="1" type="ORF">PLANPX_1444</name>
</gene>
<dbReference type="EMBL" id="AP021861">
    <property type="protein sequence ID" value="BBO31832.1"/>
    <property type="molecule type" value="Genomic_DNA"/>
</dbReference>
<evidence type="ECO:0000313" key="1">
    <source>
        <dbReference type="EMBL" id="BBO31832.1"/>
    </source>
</evidence>
<sequence>MLRGRRPLPQIFLARHLEGSEVISGRFELLEPLEPLDSSLRSR</sequence>
<dbReference type="AlphaFoldDB" id="A0A5K7X7L6"/>
<name>A0A5K7X7L6_9BACT</name>